<evidence type="ECO:0000313" key="1">
    <source>
        <dbReference type="EMBL" id="MBE9078461.1"/>
    </source>
</evidence>
<gene>
    <name evidence="1" type="ORF">IQ241_14340</name>
</gene>
<dbReference type="AlphaFoldDB" id="A0A8J7AFU6"/>
<evidence type="ECO:0000313" key="2">
    <source>
        <dbReference type="Proteomes" id="UP000636505"/>
    </source>
</evidence>
<accession>A0A8J7AFU6</accession>
<proteinExistence type="predicted"/>
<name>A0A8J7AFU6_9CYAN</name>
<dbReference type="Proteomes" id="UP000636505">
    <property type="component" value="Unassembled WGS sequence"/>
</dbReference>
<organism evidence="1 2">
    <name type="scientific">Vasconcelosia minhoensis LEGE 07310</name>
    <dbReference type="NCBI Taxonomy" id="915328"/>
    <lineage>
        <taxon>Bacteria</taxon>
        <taxon>Bacillati</taxon>
        <taxon>Cyanobacteriota</taxon>
        <taxon>Cyanophyceae</taxon>
        <taxon>Nodosilineales</taxon>
        <taxon>Cymatolegaceae</taxon>
        <taxon>Vasconcelosia</taxon>
        <taxon>Vasconcelosia minhoensis</taxon>
    </lineage>
</organism>
<dbReference type="RefSeq" id="WP_193908326.1">
    <property type="nucleotide sequence ID" value="NZ_JADEXG010000033.1"/>
</dbReference>
<dbReference type="EMBL" id="JADEXG010000033">
    <property type="protein sequence ID" value="MBE9078461.1"/>
    <property type="molecule type" value="Genomic_DNA"/>
</dbReference>
<keyword evidence="2" id="KW-1185">Reference proteome</keyword>
<reference evidence="1" key="1">
    <citation type="submission" date="2020-10" db="EMBL/GenBank/DDBJ databases">
        <authorList>
            <person name="Castelo-Branco R."/>
            <person name="Eusebio N."/>
            <person name="Adriana R."/>
            <person name="Vieira A."/>
            <person name="Brugerolle De Fraissinette N."/>
            <person name="Rezende De Castro R."/>
            <person name="Schneider M.P."/>
            <person name="Vasconcelos V."/>
            <person name="Leao P.N."/>
        </authorList>
    </citation>
    <scope>NUCLEOTIDE SEQUENCE</scope>
    <source>
        <strain evidence="1">LEGE 07310</strain>
    </source>
</reference>
<comment type="caution">
    <text evidence="1">The sequence shown here is derived from an EMBL/GenBank/DDBJ whole genome shotgun (WGS) entry which is preliminary data.</text>
</comment>
<protein>
    <submittedName>
        <fullName evidence="1">Uncharacterized protein</fullName>
    </submittedName>
</protein>
<sequence>MNEPLKPKQELVIWNLLITGDEPMMSKVKPGLNPTERRTLVNTGLIRLEKRGQAKHLVLEDKAWDWVSERIGSEDFTVKFPATATTAIPVFQTLLMKLGHYLRSHNIPIADLLADSASTEVSIEPPPAEIPKPDSLKDEIRKAYAQASQNSAGLGIRLKQLRQHFKPVEPQSLDDALRSMQRSGEIYLMPMEYPQDIGPEDEQAAIDLGDGEKRYFIYIQN</sequence>